<feature type="region of interest" description="Disordered" evidence="1">
    <location>
        <begin position="307"/>
        <end position="340"/>
    </location>
</feature>
<dbReference type="AlphaFoldDB" id="A0A6A7AFK0"/>
<evidence type="ECO:0000313" key="2">
    <source>
        <dbReference type="EMBL" id="KAF2831664.1"/>
    </source>
</evidence>
<keyword evidence="3" id="KW-1185">Reference proteome</keyword>
<name>A0A6A7AFK0_9PLEO</name>
<dbReference type="OrthoDB" id="5402392at2759"/>
<evidence type="ECO:0000313" key="3">
    <source>
        <dbReference type="Proteomes" id="UP000799424"/>
    </source>
</evidence>
<sequence length="446" mass="49538">MPAPTSCPISEVDRALSTYINSREETLKIRRTLSRYLTTSLRPVSTAVKNQHLNHECPQGISATSTNPPGLQVSRLEYLQALRARSQAQARHSELQAALKDLQQRHVDENPTQPQLDYDNGSTQGYVSLLRQRRRLAELQVIQGSLDKLLTARPSHAPLDLKLHVKDIIGEQPDLPAERLEQLEQPQNDQIWIFKLKQEVLDARTSMDRASAARTKAKSTSQGVPSLQQQVYALERARDEIVEWVQGELAKLEEDSIFLEDASPIKRPAKGPISVDVSSAEEKIRNAYDQYTASRASLIESYENLQHPPVLQTEEQDISPSTSKDVKPDQPPPPQRPITKLIPHLPHLTRTANTERSLLQQSVYLQAQIASADQEIEDALLRLSGESHLLPAGSKDVAAWGKTAAEAEAATKEFVEGHLQASRQEVSSVSTIVELCSLQSKVLGAT</sequence>
<organism evidence="2 3">
    <name type="scientific">Ophiobolus disseminans</name>
    <dbReference type="NCBI Taxonomy" id="1469910"/>
    <lineage>
        <taxon>Eukaryota</taxon>
        <taxon>Fungi</taxon>
        <taxon>Dikarya</taxon>
        <taxon>Ascomycota</taxon>
        <taxon>Pezizomycotina</taxon>
        <taxon>Dothideomycetes</taxon>
        <taxon>Pleosporomycetidae</taxon>
        <taxon>Pleosporales</taxon>
        <taxon>Pleosporineae</taxon>
        <taxon>Phaeosphaeriaceae</taxon>
        <taxon>Ophiobolus</taxon>
    </lineage>
</organism>
<protein>
    <submittedName>
        <fullName evidence="2">Uncharacterized protein</fullName>
    </submittedName>
</protein>
<reference evidence="2" key="1">
    <citation type="journal article" date="2020" name="Stud. Mycol.">
        <title>101 Dothideomycetes genomes: a test case for predicting lifestyles and emergence of pathogens.</title>
        <authorList>
            <person name="Haridas S."/>
            <person name="Albert R."/>
            <person name="Binder M."/>
            <person name="Bloem J."/>
            <person name="Labutti K."/>
            <person name="Salamov A."/>
            <person name="Andreopoulos B."/>
            <person name="Baker S."/>
            <person name="Barry K."/>
            <person name="Bills G."/>
            <person name="Bluhm B."/>
            <person name="Cannon C."/>
            <person name="Castanera R."/>
            <person name="Culley D."/>
            <person name="Daum C."/>
            <person name="Ezra D."/>
            <person name="Gonzalez J."/>
            <person name="Henrissat B."/>
            <person name="Kuo A."/>
            <person name="Liang C."/>
            <person name="Lipzen A."/>
            <person name="Lutzoni F."/>
            <person name="Magnuson J."/>
            <person name="Mondo S."/>
            <person name="Nolan M."/>
            <person name="Ohm R."/>
            <person name="Pangilinan J."/>
            <person name="Park H.-J."/>
            <person name="Ramirez L."/>
            <person name="Alfaro M."/>
            <person name="Sun H."/>
            <person name="Tritt A."/>
            <person name="Yoshinaga Y."/>
            <person name="Zwiers L.-H."/>
            <person name="Turgeon B."/>
            <person name="Goodwin S."/>
            <person name="Spatafora J."/>
            <person name="Crous P."/>
            <person name="Grigoriev I."/>
        </authorList>
    </citation>
    <scope>NUCLEOTIDE SEQUENCE</scope>
    <source>
        <strain evidence="2">CBS 113818</strain>
    </source>
</reference>
<dbReference type="Proteomes" id="UP000799424">
    <property type="component" value="Unassembled WGS sequence"/>
</dbReference>
<proteinExistence type="predicted"/>
<accession>A0A6A7AFK0</accession>
<dbReference type="EMBL" id="MU006218">
    <property type="protein sequence ID" value="KAF2831664.1"/>
    <property type="molecule type" value="Genomic_DNA"/>
</dbReference>
<evidence type="ECO:0000256" key="1">
    <source>
        <dbReference type="SAM" id="MobiDB-lite"/>
    </source>
</evidence>
<gene>
    <name evidence="2" type="ORF">CC86DRAFT_366983</name>
</gene>